<reference evidence="1 2" key="1">
    <citation type="submission" date="2018-11" db="EMBL/GenBank/DDBJ databases">
        <title>Complete genome sequence of Paenibacillus baekrokdamisoli strain KCTC 33723.</title>
        <authorList>
            <person name="Kang S.W."/>
            <person name="Lee K.C."/>
            <person name="Kim K.K."/>
            <person name="Kim J.S."/>
            <person name="Kim D.S."/>
            <person name="Ko S.H."/>
            <person name="Yang S.H."/>
            <person name="Lee J.S."/>
        </authorList>
    </citation>
    <scope>NUCLEOTIDE SEQUENCE [LARGE SCALE GENOMIC DNA]</scope>
    <source>
        <strain evidence="1 2">KCTC 33723</strain>
    </source>
</reference>
<gene>
    <name evidence="1" type="ORF">Back11_27290</name>
</gene>
<evidence type="ECO:0000313" key="1">
    <source>
        <dbReference type="EMBL" id="BBH21384.1"/>
    </source>
</evidence>
<organism evidence="1 2">
    <name type="scientific">Paenibacillus baekrokdamisoli</name>
    <dbReference type="NCBI Taxonomy" id="1712516"/>
    <lineage>
        <taxon>Bacteria</taxon>
        <taxon>Bacillati</taxon>
        <taxon>Bacillota</taxon>
        <taxon>Bacilli</taxon>
        <taxon>Bacillales</taxon>
        <taxon>Paenibacillaceae</taxon>
        <taxon>Paenibacillus</taxon>
    </lineage>
</organism>
<dbReference type="RefSeq" id="WP_125657811.1">
    <property type="nucleotide sequence ID" value="NZ_AP019308.1"/>
</dbReference>
<sequence>MIKNMFFGLFYIIVCLLIGLYILRITSKDVDDDVIMKISIYPTAVLDETYLFVVRSDKMLEVSKGVRKHQTFDSDFFLRKVIDMKKRKLTAEESKVLLDAANRIEETSDNFTKELIADGWDVSIYYKGKIMDLNYYGNESVDLDVLVNQLITLSPITVDLHGWS</sequence>
<evidence type="ECO:0000313" key="2">
    <source>
        <dbReference type="Proteomes" id="UP000275368"/>
    </source>
</evidence>
<dbReference type="EMBL" id="AP019308">
    <property type="protein sequence ID" value="BBH21384.1"/>
    <property type="molecule type" value="Genomic_DNA"/>
</dbReference>
<dbReference type="AlphaFoldDB" id="A0A3G9JDW3"/>
<accession>A0A3G9JDW3</accession>
<dbReference type="OrthoDB" id="10007558at2"/>
<keyword evidence="2" id="KW-1185">Reference proteome</keyword>
<proteinExistence type="predicted"/>
<name>A0A3G9JDW3_9BACL</name>
<protein>
    <submittedName>
        <fullName evidence="1">Uncharacterized protein</fullName>
    </submittedName>
</protein>
<dbReference type="Proteomes" id="UP000275368">
    <property type="component" value="Chromosome"/>
</dbReference>
<dbReference type="KEGG" id="pbk:Back11_27290"/>